<gene>
    <name evidence="1" type="ORF">GCM10022204_26920</name>
</gene>
<dbReference type="EMBL" id="BAAAYX010000011">
    <property type="protein sequence ID" value="GAA3707604.1"/>
    <property type="molecule type" value="Genomic_DNA"/>
</dbReference>
<dbReference type="RefSeq" id="WP_344812900.1">
    <property type="nucleotide sequence ID" value="NZ_BAAAYX010000011.1"/>
</dbReference>
<sequence>MEPDLSDKLAEWTAWLPFAEAVANAPRLPGVYMARDDIQVVYVGMAAERRGQGIRGRLTVYSRGRAAVSGLGEAAMDRALADPDWLRARLARVEDGTVWRTRDWATAALDRAQLRVRWATTETGLQARQLERTVLAAMSSVELWNRAR</sequence>
<dbReference type="Proteomes" id="UP001500051">
    <property type="component" value="Unassembled WGS sequence"/>
</dbReference>
<protein>
    <recommendedName>
        <fullName evidence="3">GIY-YIG domain-containing protein</fullName>
    </recommendedName>
</protein>
<organism evidence="1 2">
    <name type="scientific">Microlunatus aurantiacus</name>
    <dbReference type="NCBI Taxonomy" id="446786"/>
    <lineage>
        <taxon>Bacteria</taxon>
        <taxon>Bacillati</taxon>
        <taxon>Actinomycetota</taxon>
        <taxon>Actinomycetes</taxon>
        <taxon>Propionibacteriales</taxon>
        <taxon>Propionibacteriaceae</taxon>
        <taxon>Microlunatus</taxon>
    </lineage>
</organism>
<proteinExistence type="predicted"/>
<accession>A0ABP7DPG3</accession>
<evidence type="ECO:0000313" key="2">
    <source>
        <dbReference type="Proteomes" id="UP001500051"/>
    </source>
</evidence>
<evidence type="ECO:0000313" key="1">
    <source>
        <dbReference type="EMBL" id="GAA3707604.1"/>
    </source>
</evidence>
<reference evidence="2" key="1">
    <citation type="journal article" date="2019" name="Int. J. Syst. Evol. Microbiol.">
        <title>The Global Catalogue of Microorganisms (GCM) 10K type strain sequencing project: providing services to taxonomists for standard genome sequencing and annotation.</title>
        <authorList>
            <consortium name="The Broad Institute Genomics Platform"/>
            <consortium name="The Broad Institute Genome Sequencing Center for Infectious Disease"/>
            <person name="Wu L."/>
            <person name="Ma J."/>
        </authorList>
    </citation>
    <scope>NUCLEOTIDE SEQUENCE [LARGE SCALE GENOMIC DNA]</scope>
    <source>
        <strain evidence="2">JCM 16548</strain>
    </source>
</reference>
<comment type="caution">
    <text evidence="1">The sequence shown here is derived from an EMBL/GenBank/DDBJ whole genome shotgun (WGS) entry which is preliminary data.</text>
</comment>
<evidence type="ECO:0008006" key="3">
    <source>
        <dbReference type="Google" id="ProtNLM"/>
    </source>
</evidence>
<name>A0ABP7DPG3_9ACTN</name>
<keyword evidence="2" id="KW-1185">Reference proteome</keyword>